<protein>
    <recommendedName>
        <fullName evidence="4">Dolichyl-phosphate-mannose-protein mannosyltransferase</fullName>
    </recommendedName>
</protein>
<evidence type="ECO:0000313" key="2">
    <source>
        <dbReference type="EMBL" id="TWI14255.1"/>
    </source>
</evidence>
<feature type="transmembrane region" description="Helical" evidence="1">
    <location>
        <begin position="74"/>
        <end position="92"/>
    </location>
</feature>
<feature type="transmembrane region" description="Helical" evidence="1">
    <location>
        <begin position="522"/>
        <end position="545"/>
    </location>
</feature>
<keyword evidence="1" id="KW-0472">Membrane</keyword>
<reference evidence="2 3" key="1">
    <citation type="journal article" date="2015" name="Stand. Genomic Sci.">
        <title>Genomic Encyclopedia of Bacterial and Archaeal Type Strains, Phase III: the genomes of soil and plant-associated and newly described type strains.</title>
        <authorList>
            <person name="Whitman W.B."/>
            <person name="Woyke T."/>
            <person name="Klenk H.P."/>
            <person name="Zhou Y."/>
            <person name="Lilburn T.G."/>
            <person name="Beck B.J."/>
            <person name="De Vos P."/>
            <person name="Vandamme P."/>
            <person name="Eisen J.A."/>
            <person name="Garrity G."/>
            <person name="Hugenholtz P."/>
            <person name="Kyrpides N.C."/>
        </authorList>
    </citation>
    <scope>NUCLEOTIDE SEQUENCE [LARGE SCALE GENOMIC DNA]</scope>
    <source>
        <strain evidence="2 3">CGMCC 1.10136</strain>
    </source>
</reference>
<gene>
    <name evidence="2" type="ORF">IP93_00250</name>
</gene>
<keyword evidence="1" id="KW-1133">Transmembrane helix</keyword>
<keyword evidence="3" id="KW-1185">Reference proteome</keyword>
<feature type="transmembrane region" description="Helical" evidence="1">
    <location>
        <begin position="127"/>
        <end position="144"/>
    </location>
</feature>
<feature type="transmembrane region" description="Helical" evidence="1">
    <location>
        <begin position="378"/>
        <end position="396"/>
    </location>
</feature>
<evidence type="ECO:0008006" key="4">
    <source>
        <dbReference type="Google" id="ProtNLM"/>
    </source>
</evidence>
<dbReference type="EMBL" id="VLKP01000001">
    <property type="protein sequence ID" value="TWI14255.1"/>
    <property type="molecule type" value="Genomic_DNA"/>
</dbReference>
<organism evidence="2 3">
    <name type="scientific">Aerolutibacter ruishenii</name>
    <dbReference type="NCBI Taxonomy" id="686800"/>
    <lineage>
        <taxon>Bacteria</taxon>
        <taxon>Pseudomonadati</taxon>
        <taxon>Pseudomonadota</taxon>
        <taxon>Gammaproteobacteria</taxon>
        <taxon>Lysobacterales</taxon>
        <taxon>Lysobacteraceae</taxon>
        <taxon>Aerolutibacter</taxon>
    </lineage>
</organism>
<feature type="transmembrane region" description="Helical" evidence="1">
    <location>
        <begin position="276"/>
        <end position="298"/>
    </location>
</feature>
<feature type="transmembrane region" description="Helical" evidence="1">
    <location>
        <begin position="17"/>
        <end position="34"/>
    </location>
</feature>
<evidence type="ECO:0000256" key="1">
    <source>
        <dbReference type="SAM" id="Phobius"/>
    </source>
</evidence>
<feature type="transmembrane region" description="Helical" evidence="1">
    <location>
        <begin position="187"/>
        <end position="205"/>
    </location>
</feature>
<dbReference type="OrthoDB" id="1814621at2"/>
<name>A0A562M2T2_9GAMM</name>
<feature type="transmembrane region" description="Helical" evidence="1">
    <location>
        <begin position="449"/>
        <end position="467"/>
    </location>
</feature>
<dbReference type="RefSeq" id="WP_158636240.1">
    <property type="nucleotide sequence ID" value="NZ_VLKP01000001.1"/>
</dbReference>
<keyword evidence="1" id="KW-0812">Transmembrane</keyword>
<sequence>MQSASVTLPALTWRERWIGWLLLLPLGGVAFGVYRYQLLGEVRADYLGLLFKLFAVLAVVAAIAWGVTRRSWSVTAAVTAMVAAVVAGVVYYAGPMTVSAGIVLLLVSAAIGGLLDRERVVSPWSSGLAGMAVVAAIVGWLLPFQVHGPRVYLLLSCAVILLCRRDLTAQVRRAAGAWQHATREHGASVAMAVVAAAVAALGLWLPTLNYDDNAAHLLLPDQLLSGGYYRLDVSSQVWAVAPWASNVLHGVTALLAAQEARAAVDALWLLFGMAGAYRLAIAIGGSARVGWAAAALFASHPLSAHFASTMQVDGASAAVLLHLAADMIAGKGKPRSVLVTGAMLGLLAGLKTANAIYVLPVLVLMTWRLLRERAAGKLLALVLVAAVIGGSSYAYATLVTGNPVFPLFNAVFKSPYMPAVNFQDERWNAGIDWRTLWDLTFDTKRFAESYAGAAGIALLATLPGVVAEIVRGHAGRWVALWFAAAGVLLFWQVQYLRYVFPAIAVLSTVGLVGLARYLKPAVLYVLTLVIVLVNIVLMPTTSWIAHDNHWARLARDGATASAVIERMVVPERALLARLTRDAPEACVLMADPEAPFVGGFYGRASAMAWYDPRLNEARAWADADPEGGRWEQLVRAMGVTHVVGRRAPGSALSKALERIGLTRIDSAGSAELWGPISGPVRCDRGFQRRRDEAHRLIHPGDQH</sequence>
<feature type="transmembrane region" description="Helical" evidence="1">
    <location>
        <begin position="342"/>
        <end position="366"/>
    </location>
</feature>
<dbReference type="Proteomes" id="UP000316471">
    <property type="component" value="Unassembled WGS sequence"/>
</dbReference>
<proteinExistence type="predicted"/>
<evidence type="ECO:0000313" key="3">
    <source>
        <dbReference type="Proteomes" id="UP000316471"/>
    </source>
</evidence>
<feature type="transmembrane region" description="Helical" evidence="1">
    <location>
        <begin position="46"/>
        <end position="67"/>
    </location>
</feature>
<accession>A0A562M2T2</accession>
<dbReference type="AlphaFoldDB" id="A0A562M2T2"/>
<comment type="caution">
    <text evidence="2">The sequence shown here is derived from an EMBL/GenBank/DDBJ whole genome shotgun (WGS) entry which is preliminary data.</text>
</comment>
<feature type="transmembrane region" description="Helical" evidence="1">
    <location>
        <begin position="150"/>
        <end position="167"/>
    </location>
</feature>
<feature type="transmembrane region" description="Helical" evidence="1">
    <location>
        <begin position="98"/>
        <end position="115"/>
    </location>
</feature>
<feature type="transmembrane region" description="Helical" evidence="1">
    <location>
        <begin position="498"/>
        <end position="515"/>
    </location>
</feature>
<feature type="transmembrane region" description="Helical" evidence="1">
    <location>
        <begin position="474"/>
        <end position="492"/>
    </location>
</feature>